<dbReference type="SMART" id="SM00109">
    <property type="entry name" value="C1"/>
    <property type="match status" value="1"/>
</dbReference>
<dbReference type="PANTHER" id="PTHR22968:SF14">
    <property type="entry name" value="PROTEIN KINASE C"/>
    <property type="match status" value="1"/>
</dbReference>
<evidence type="ECO:0000256" key="2">
    <source>
        <dbReference type="ARBA" id="ARBA00022833"/>
    </source>
</evidence>
<dbReference type="PRINTS" id="PR00008">
    <property type="entry name" value="DAGPEDOMAIN"/>
</dbReference>
<sequence length="382" mass="40640">NFFELNEIRTNNTRDILKSALLDEISFNDRKSALSSATIALLDNISAPSETSSFVTTLGQKQLPAQTEFIVSIDTSSGESPNLETDSECFTILSNILTKARSSLATVSDAKAAKIIQAGAMDSEPERLLLNSYIDIDQSIIMDELSEARYQAVISCISQAIGDVNLSTAHSFKPYSFKIPTACGYCGENIWGLSKGVKCEVCGYCCHTKCELKVKPDCQPVGNGSQSGGFLSRAFRRKKTVKKGTDVDFASVDTGSAYNYSANNSQELSPDSYFPRNSNTSGLDTASNYDSANPKSAGVSDKHDSYKLPDMTFQPSIDLGQQPNVSWNGGGGGSAAAAGDEPGSAGNATSDQIAVVLYSYQGEDGSSMAIDAGDELVVIEPD</sequence>
<feature type="compositionally biased region" description="Low complexity" evidence="3">
    <location>
        <begin position="335"/>
        <end position="346"/>
    </location>
</feature>
<dbReference type="STRING" id="133383.A0A1R0GPM2"/>
<dbReference type="GO" id="GO:0035556">
    <property type="term" value="P:intracellular signal transduction"/>
    <property type="evidence" value="ECO:0007669"/>
    <property type="project" value="TreeGrafter"/>
</dbReference>
<dbReference type="GO" id="GO:0016020">
    <property type="term" value="C:membrane"/>
    <property type="evidence" value="ECO:0007669"/>
    <property type="project" value="UniProtKB-SubCell"/>
</dbReference>
<dbReference type="AlphaFoldDB" id="A0A1R0GPM2"/>
<dbReference type="Pfam" id="PF00130">
    <property type="entry name" value="C1_1"/>
    <property type="match status" value="1"/>
</dbReference>
<dbReference type="Proteomes" id="UP000187455">
    <property type="component" value="Unassembled WGS sequence"/>
</dbReference>
<dbReference type="PANTHER" id="PTHR22968">
    <property type="entry name" value="PROTEIN KINASE C, MU"/>
    <property type="match status" value="1"/>
</dbReference>
<keyword evidence="2" id="KW-0862">Zinc</keyword>
<dbReference type="InterPro" id="IPR046349">
    <property type="entry name" value="C1-like_sf"/>
</dbReference>
<gene>
    <name evidence="5" type="ORF">AYI68_g7091</name>
</gene>
<evidence type="ECO:0000313" key="6">
    <source>
        <dbReference type="Proteomes" id="UP000187455"/>
    </source>
</evidence>
<dbReference type="OrthoDB" id="8783038at2759"/>
<keyword evidence="6" id="KW-1185">Reference proteome</keyword>
<dbReference type="GO" id="GO:0005829">
    <property type="term" value="C:cytosol"/>
    <property type="evidence" value="ECO:0007669"/>
    <property type="project" value="TreeGrafter"/>
</dbReference>
<evidence type="ECO:0000256" key="3">
    <source>
        <dbReference type="SAM" id="MobiDB-lite"/>
    </source>
</evidence>
<dbReference type="InterPro" id="IPR020454">
    <property type="entry name" value="DAG/PE-bd"/>
</dbReference>
<feature type="compositionally biased region" description="Polar residues" evidence="3">
    <location>
        <begin position="313"/>
        <end position="327"/>
    </location>
</feature>
<feature type="compositionally biased region" description="Polar residues" evidence="3">
    <location>
        <begin position="260"/>
        <end position="294"/>
    </location>
</feature>
<evidence type="ECO:0000259" key="4">
    <source>
        <dbReference type="PROSITE" id="PS50081"/>
    </source>
</evidence>
<name>A0A1R0GPM2_9FUNG</name>
<comment type="caution">
    <text evidence="5">The sequence shown here is derived from an EMBL/GenBank/DDBJ whole genome shotgun (WGS) entry which is preliminary data.</text>
</comment>
<dbReference type="PROSITE" id="PS50081">
    <property type="entry name" value="ZF_DAG_PE_2"/>
    <property type="match status" value="1"/>
</dbReference>
<dbReference type="InterPro" id="IPR002219">
    <property type="entry name" value="PKC_DAG/PE"/>
</dbReference>
<evidence type="ECO:0000313" key="5">
    <source>
        <dbReference type="EMBL" id="OLY78851.1"/>
    </source>
</evidence>
<organism evidence="5 6">
    <name type="scientific">Smittium mucronatum</name>
    <dbReference type="NCBI Taxonomy" id="133383"/>
    <lineage>
        <taxon>Eukaryota</taxon>
        <taxon>Fungi</taxon>
        <taxon>Fungi incertae sedis</taxon>
        <taxon>Zoopagomycota</taxon>
        <taxon>Kickxellomycotina</taxon>
        <taxon>Harpellomycetes</taxon>
        <taxon>Harpellales</taxon>
        <taxon>Legeriomycetaceae</taxon>
        <taxon>Smittium</taxon>
    </lineage>
</organism>
<feature type="domain" description="Phorbol-ester/DAG-type" evidence="4">
    <location>
        <begin position="169"/>
        <end position="218"/>
    </location>
</feature>
<dbReference type="PROSITE" id="PS00479">
    <property type="entry name" value="ZF_DAG_PE_1"/>
    <property type="match status" value="1"/>
</dbReference>
<evidence type="ECO:0000256" key="1">
    <source>
        <dbReference type="ARBA" id="ARBA00022723"/>
    </source>
</evidence>
<proteinExistence type="predicted"/>
<dbReference type="GO" id="GO:0004674">
    <property type="term" value="F:protein serine/threonine kinase activity"/>
    <property type="evidence" value="ECO:0007669"/>
    <property type="project" value="UniProtKB-KW"/>
</dbReference>
<feature type="non-terminal residue" evidence="5">
    <location>
        <position position="1"/>
    </location>
</feature>
<feature type="region of interest" description="Disordered" evidence="3">
    <location>
        <begin position="260"/>
        <end position="348"/>
    </location>
</feature>
<dbReference type="Gene3D" id="3.30.60.20">
    <property type="match status" value="1"/>
</dbReference>
<dbReference type="EMBL" id="LSSL01005404">
    <property type="protein sequence ID" value="OLY78851.1"/>
    <property type="molecule type" value="Genomic_DNA"/>
</dbReference>
<dbReference type="CDD" id="cd20824">
    <property type="entry name" value="C1_SpBZZ1-like"/>
    <property type="match status" value="1"/>
</dbReference>
<dbReference type="SUPFAM" id="SSF57889">
    <property type="entry name" value="Cysteine-rich domain"/>
    <property type="match status" value="1"/>
</dbReference>
<keyword evidence="1" id="KW-0479">Metal-binding</keyword>
<dbReference type="GO" id="GO:0007200">
    <property type="term" value="P:phospholipase C-activating G protein-coupled receptor signaling pathway"/>
    <property type="evidence" value="ECO:0007669"/>
    <property type="project" value="TreeGrafter"/>
</dbReference>
<dbReference type="GO" id="GO:0008270">
    <property type="term" value="F:zinc ion binding"/>
    <property type="evidence" value="ECO:0007669"/>
    <property type="project" value="UniProtKB-KW"/>
</dbReference>
<accession>A0A1R0GPM2</accession>
<protein>
    <submittedName>
        <fullName evidence="5">Protein BZZ1</fullName>
    </submittedName>
</protein>
<feature type="non-terminal residue" evidence="5">
    <location>
        <position position="382"/>
    </location>
</feature>
<reference evidence="5 6" key="1">
    <citation type="journal article" date="2016" name="Mol. Biol. Evol.">
        <title>Genome-Wide Survey of Gut Fungi (Harpellales) Reveals the First Horizontally Transferred Ubiquitin Gene from a Mosquito Host.</title>
        <authorList>
            <person name="Wang Y."/>
            <person name="White M.M."/>
            <person name="Kvist S."/>
            <person name="Moncalvo J.M."/>
        </authorList>
    </citation>
    <scope>NUCLEOTIDE SEQUENCE [LARGE SCALE GENOMIC DNA]</scope>
    <source>
        <strain evidence="5 6">ALG-7-W6</strain>
    </source>
</reference>